<dbReference type="GO" id="GO:0005739">
    <property type="term" value="C:mitochondrion"/>
    <property type="evidence" value="ECO:0007669"/>
    <property type="project" value="TreeGrafter"/>
</dbReference>
<evidence type="ECO:0000256" key="7">
    <source>
        <dbReference type="SAM" id="Phobius"/>
    </source>
</evidence>
<dbReference type="Pfam" id="PF13091">
    <property type="entry name" value="PLDc_2"/>
    <property type="match status" value="1"/>
</dbReference>
<dbReference type="Gene3D" id="3.30.870.10">
    <property type="entry name" value="Endonuclease Chain A"/>
    <property type="match status" value="1"/>
</dbReference>
<evidence type="ECO:0000313" key="9">
    <source>
        <dbReference type="EMBL" id="OXA52109.1"/>
    </source>
</evidence>
<feature type="domain" description="PLD phosphodiesterase" evidence="8">
    <location>
        <begin position="155"/>
        <end position="182"/>
    </location>
</feature>
<dbReference type="PROSITE" id="PS50035">
    <property type="entry name" value="PLD"/>
    <property type="match status" value="1"/>
</dbReference>
<evidence type="ECO:0000256" key="3">
    <source>
        <dbReference type="ARBA" id="ARBA00023098"/>
    </source>
</evidence>
<keyword evidence="7" id="KW-0812">Transmembrane</keyword>
<dbReference type="PANTHER" id="PTHR43856:SF1">
    <property type="entry name" value="MITOCHONDRIAL CARDIOLIPIN HYDROLASE"/>
    <property type="match status" value="1"/>
</dbReference>
<dbReference type="GO" id="GO:0034587">
    <property type="term" value="P:piRNA processing"/>
    <property type="evidence" value="ECO:0007669"/>
    <property type="project" value="TreeGrafter"/>
</dbReference>
<proteinExistence type="inferred from homology"/>
<comment type="similarity">
    <text evidence="4">Belongs to the phospholipase D family. MitoPLD/Zucchini subfamily.</text>
</comment>
<keyword evidence="7" id="KW-0472">Membrane</keyword>
<evidence type="ECO:0000259" key="8">
    <source>
        <dbReference type="PROSITE" id="PS50035"/>
    </source>
</evidence>
<name>A0A226E3V0_FOLCA</name>
<dbReference type="GO" id="GO:0016891">
    <property type="term" value="F:RNA endonuclease activity producing 5'-phosphomonoesters, hydrolytic mechanism"/>
    <property type="evidence" value="ECO:0007669"/>
    <property type="project" value="TreeGrafter"/>
</dbReference>
<keyword evidence="2" id="KW-0442">Lipid degradation</keyword>
<organism evidence="9 10">
    <name type="scientific">Folsomia candida</name>
    <name type="common">Springtail</name>
    <dbReference type="NCBI Taxonomy" id="158441"/>
    <lineage>
        <taxon>Eukaryota</taxon>
        <taxon>Metazoa</taxon>
        <taxon>Ecdysozoa</taxon>
        <taxon>Arthropoda</taxon>
        <taxon>Hexapoda</taxon>
        <taxon>Collembola</taxon>
        <taxon>Entomobryomorpha</taxon>
        <taxon>Isotomoidea</taxon>
        <taxon>Isotomidae</taxon>
        <taxon>Proisotominae</taxon>
        <taxon>Folsomia</taxon>
    </lineage>
</organism>
<evidence type="ECO:0000313" key="10">
    <source>
        <dbReference type="Proteomes" id="UP000198287"/>
    </source>
</evidence>
<feature type="transmembrane region" description="Helical" evidence="7">
    <location>
        <begin position="22"/>
        <end position="41"/>
    </location>
</feature>
<evidence type="ECO:0000256" key="1">
    <source>
        <dbReference type="ARBA" id="ARBA00022801"/>
    </source>
</evidence>
<keyword evidence="7" id="KW-1133">Transmembrane helix</keyword>
<evidence type="ECO:0000256" key="5">
    <source>
        <dbReference type="ARBA" id="ARBA00040549"/>
    </source>
</evidence>
<dbReference type="SUPFAM" id="SSF56024">
    <property type="entry name" value="Phospholipase D/nuclease"/>
    <property type="match status" value="1"/>
</dbReference>
<protein>
    <recommendedName>
        <fullName evidence="5">Mitochondrial cardiolipin hydrolase</fullName>
    </recommendedName>
    <alternativeName>
        <fullName evidence="6">Mitochondrial phospholipase</fullName>
    </alternativeName>
</protein>
<evidence type="ECO:0000256" key="4">
    <source>
        <dbReference type="ARBA" id="ARBA00038012"/>
    </source>
</evidence>
<sequence length="229" mass="26215">MVTSVSDTAASFLEKLPQSGKYFLYVSSALALLGGTSYLIYKWGKGQTKGRHLERRRNTVDLRKPPQLWNTAIFFPDYKAKDPNSKTAQLLWYFQEAKISIQICIYNSSLKELEEVIFEKFREGLLVEVVAGNERTAAPFREHGIKVGVYPAIDAEYLMHHKFVIFDSEAVMTGSLNWTLDGITANRENVVISTDQRHIKKYLREFYKLMKECEDAKSVTYSSSNVFAD</sequence>
<comment type="caution">
    <text evidence="9">The sequence shown here is derived from an EMBL/GenBank/DDBJ whole genome shotgun (WGS) entry which is preliminary data.</text>
</comment>
<dbReference type="Proteomes" id="UP000198287">
    <property type="component" value="Unassembled WGS sequence"/>
</dbReference>
<dbReference type="PANTHER" id="PTHR43856">
    <property type="entry name" value="CARDIOLIPIN HYDROLASE"/>
    <property type="match status" value="1"/>
</dbReference>
<keyword evidence="3" id="KW-0443">Lipid metabolism</keyword>
<keyword evidence="10" id="KW-1185">Reference proteome</keyword>
<evidence type="ECO:0000256" key="6">
    <source>
        <dbReference type="ARBA" id="ARBA00043167"/>
    </source>
</evidence>
<dbReference type="OrthoDB" id="5205528at2759"/>
<gene>
    <name evidence="9" type="ORF">Fcan01_13214</name>
</gene>
<dbReference type="OMA" id="SIRICIY"/>
<evidence type="ECO:0000256" key="2">
    <source>
        <dbReference type="ARBA" id="ARBA00022963"/>
    </source>
</evidence>
<dbReference type="InterPro" id="IPR025202">
    <property type="entry name" value="PLD-like_dom"/>
</dbReference>
<keyword evidence="1 9" id="KW-0378">Hydrolase</keyword>
<dbReference type="AlphaFoldDB" id="A0A226E3V0"/>
<dbReference type="InterPro" id="IPR051406">
    <property type="entry name" value="PLD_domain"/>
</dbReference>
<dbReference type="STRING" id="158441.A0A226E3V0"/>
<dbReference type="GO" id="GO:0016042">
    <property type="term" value="P:lipid catabolic process"/>
    <property type="evidence" value="ECO:0007669"/>
    <property type="project" value="UniProtKB-KW"/>
</dbReference>
<reference evidence="9 10" key="1">
    <citation type="submission" date="2015-12" db="EMBL/GenBank/DDBJ databases">
        <title>The genome of Folsomia candida.</title>
        <authorList>
            <person name="Faddeeva A."/>
            <person name="Derks M.F."/>
            <person name="Anvar Y."/>
            <person name="Smit S."/>
            <person name="Van Straalen N."/>
            <person name="Roelofs D."/>
        </authorList>
    </citation>
    <scope>NUCLEOTIDE SEQUENCE [LARGE SCALE GENOMIC DNA]</scope>
    <source>
        <strain evidence="9 10">VU population</strain>
        <tissue evidence="9">Whole body</tissue>
    </source>
</reference>
<dbReference type="InterPro" id="IPR001736">
    <property type="entry name" value="PLipase_D/transphosphatidylase"/>
</dbReference>
<accession>A0A226E3V0</accession>
<dbReference type="EMBL" id="LNIX01000007">
    <property type="protein sequence ID" value="OXA52109.1"/>
    <property type="molecule type" value="Genomic_DNA"/>
</dbReference>